<reference evidence="1 2" key="1">
    <citation type="submission" date="2013-11" db="EMBL/GenBank/DDBJ databases">
        <title>Draft genome of the bovine lungworm Dictyocaulus viviparus.</title>
        <authorList>
            <person name="Mitreva M."/>
        </authorList>
    </citation>
    <scope>NUCLEOTIDE SEQUENCE [LARGE SCALE GENOMIC DNA]</scope>
    <source>
        <strain evidence="1 2">HannoverDv2000</strain>
    </source>
</reference>
<protein>
    <submittedName>
        <fullName evidence="1">Uncharacterized protein</fullName>
    </submittedName>
</protein>
<evidence type="ECO:0000313" key="1">
    <source>
        <dbReference type="EMBL" id="KJH52600.1"/>
    </source>
</evidence>
<accession>A0A0D8Y790</accession>
<dbReference type="AlphaFoldDB" id="A0A0D8Y790"/>
<evidence type="ECO:0000313" key="2">
    <source>
        <dbReference type="Proteomes" id="UP000053766"/>
    </source>
</evidence>
<sequence>MRRVMDARKHNPEESDDESLQWEKFWTLKTTGTEEFSNPEKETQIQVDQQVLEHFNKTIENRHDGYYVRLPWKDLVIPLPNNRAISLKRLVSVWQSLNNDKELLDMYNNIF</sequence>
<organism evidence="1 2">
    <name type="scientific">Dictyocaulus viviparus</name>
    <name type="common">Bovine lungworm</name>
    <dbReference type="NCBI Taxonomy" id="29172"/>
    <lineage>
        <taxon>Eukaryota</taxon>
        <taxon>Metazoa</taxon>
        <taxon>Ecdysozoa</taxon>
        <taxon>Nematoda</taxon>
        <taxon>Chromadorea</taxon>
        <taxon>Rhabditida</taxon>
        <taxon>Rhabditina</taxon>
        <taxon>Rhabditomorpha</taxon>
        <taxon>Strongyloidea</taxon>
        <taxon>Metastrongylidae</taxon>
        <taxon>Dictyocaulus</taxon>
    </lineage>
</organism>
<dbReference type="Proteomes" id="UP000053766">
    <property type="component" value="Unassembled WGS sequence"/>
</dbReference>
<gene>
    <name evidence="1" type="ORF">DICVIV_01185</name>
</gene>
<keyword evidence="2" id="KW-1185">Reference proteome</keyword>
<reference evidence="2" key="2">
    <citation type="journal article" date="2016" name="Sci. Rep.">
        <title>Dictyocaulus viviparus genome, variome and transcriptome elucidate lungworm biology and support future intervention.</title>
        <authorList>
            <person name="McNulty S.N."/>
            <person name="Strube C."/>
            <person name="Rosa B.A."/>
            <person name="Martin J.C."/>
            <person name="Tyagi R."/>
            <person name="Choi Y.J."/>
            <person name="Wang Q."/>
            <person name="Hallsworth Pepin K."/>
            <person name="Zhang X."/>
            <person name="Ozersky P."/>
            <person name="Wilson R.K."/>
            <person name="Sternberg P.W."/>
            <person name="Gasser R.B."/>
            <person name="Mitreva M."/>
        </authorList>
    </citation>
    <scope>NUCLEOTIDE SEQUENCE [LARGE SCALE GENOMIC DNA]</scope>
    <source>
        <strain evidence="2">HannoverDv2000</strain>
    </source>
</reference>
<dbReference type="OrthoDB" id="5862454at2759"/>
<dbReference type="EMBL" id="KN716162">
    <property type="protein sequence ID" value="KJH52600.1"/>
    <property type="molecule type" value="Genomic_DNA"/>
</dbReference>
<name>A0A0D8Y790_DICVI</name>
<proteinExistence type="predicted"/>